<evidence type="ECO:0000313" key="1">
    <source>
        <dbReference type="EMBL" id="OCT12624.1"/>
    </source>
</evidence>
<sequence>MSSLTKVRFDKSTTMMDRNEELYWMHFLSNQKKDPIVGSYIASQLKANPQYRREIMNQPVCERCECFAFHHKEGVMCSSCGHFSKGKTHKVKIHLAEGYHR</sequence>
<evidence type="ECO:0000313" key="2">
    <source>
        <dbReference type="Proteomes" id="UP000093309"/>
    </source>
</evidence>
<dbReference type="STRING" id="512399.A8709_32970"/>
<accession>A0A1C0ZWY3</accession>
<reference evidence="2" key="1">
    <citation type="submission" date="2016-05" db="EMBL/GenBank/DDBJ databases">
        <title>Paenibacillus oryzae. sp. nov., isolated from the rice root.</title>
        <authorList>
            <person name="Zhang J."/>
            <person name="Zhang X."/>
        </authorList>
    </citation>
    <scope>NUCLEOTIDE SEQUENCE [LARGE SCALE GENOMIC DNA]</scope>
    <source>
        <strain evidence="2">KCTC13222</strain>
    </source>
</reference>
<dbReference type="RefSeq" id="WP_065857098.1">
    <property type="nucleotide sequence ID" value="NZ_LYPC01000027.1"/>
</dbReference>
<comment type="caution">
    <text evidence="1">The sequence shown here is derived from an EMBL/GenBank/DDBJ whole genome shotgun (WGS) entry which is preliminary data.</text>
</comment>
<organism evidence="1 2">
    <name type="scientific">Paenibacillus pectinilyticus</name>
    <dbReference type="NCBI Taxonomy" id="512399"/>
    <lineage>
        <taxon>Bacteria</taxon>
        <taxon>Bacillati</taxon>
        <taxon>Bacillota</taxon>
        <taxon>Bacilli</taxon>
        <taxon>Bacillales</taxon>
        <taxon>Paenibacillaceae</taxon>
        <taxon>Paenibacillus</taxon>
    </lineage>
</organism>
<proteinExistence type="predicted"/>
<keyword evidence="2" id="KW-1185">Reference proteome</keyword>
<gene>
    <name evidence="1" type="ORF">A8709_32970</name>
</gene>
<dbReference type="AlphaFoldDB" id="A0A1C0ZWY3"/>
<name>A0A1C0ZWY3_9BACL</name>
<protein>
    <submittedName>
        <fullName evidence="1">Uncharacterized protein</fullName>
    </submittedName>
</protein>
<dbReference type="EMBL" id="LYPC01000027">
    <property type="protein sequence ID" value="OCT12624.1"/>
    <property type="molecule type" value="Genomic_DNA"/>
</dbReference>
<dbReference type="Proteomes" id="UP000093309">
    <property type="component" value="Unassembled WGS sequence"/>
</dbReference>